<dbReference type="EMBL" id="BMJC01000001">
    <property type="protein sequence ID" value="GGA81970.1"/>
    <property type="molecule type" value="Genomic_DNA"/>
</dbReference>
<dbReference type="Proteomes" id="UP000607559">
    <property type="component" value="Unassembled WGS sequence"/>
</dbReference>
<dbReference type="Pfam" id="PF00356">
    <property type="entry name" value="LacI"/>
    <property type="match status" value="1"/>
</dbReference>
<dbReference type="PROSITE" id="PS50932">
    <property type="entry name" value="HTH_LACI_2"/>
    <property type="match status" value="1"/>
</dbReference>
<dbReference type="SUPFAM" id="SSF53822">
    <property type="entry name" value="Periplasmic binding protein-like I"/>
    <property type="match status" value="1"/>
</dbReference>
<dbReference type="GO" id="GO:0003700">
    <property type="term" value="F:DNA-binding transcription factor activity"/>
    <property type="evidence" value="ECO:0007669"/>
    <property type="project" value="TreeGrafter"/>
</dbReference>
<dbReference type="SMART" id="SM00354">
    <property type="entry name" value="HTH_LACI"/>
    <property type="match status" value="1"/>
</dbReference>
<evidence type="ECO:0000313" key="6">
    <source>
        <dbReference type="Proteomes" id="UP000607559"/>
    </source>
</evidence>
<name>A0A8J2U6I8_9BACT</name>
<comment type="caution">
    <text evidence="5">The sequence shown here is derived from an EMBL/GenBank/DDBJ whole genome shotgun (WGS) entry which is preliminary data.</text>
</comment>
<reference evidence="5" key="1">
    <citation type="journal article" date="2014" name="Int. J. Syst. Evol. Microbiol.">
        <title>Complete genome sequence of Corynebacterium casei LMG S-19264T (=DSM 44701T), isolated from a smear-ripened cheese.</title>
        <authorList>
            <consortium name="US DOE Joint Genome Institute (JGI-PGF)"/>
            <person name="Walter F."/>
            <person name="Albersmeier A."/>
            <person name="Kalinowski J."/>
            <person name="Ruckert C."/>
        </authorList>
    </citation>
    <scope>NUCLEOTIDE SEQUENCE</scope>
    <source>
        <strain evidence="5">CGMCC 1.15448</strain>
    </source>
</reference>
<evidence type="ECO:0000256" key="2">
    <source>
        <dbReference type="ARBA" id="ARBA00023125"/>
    </source>
</evidence>
<dbReference type="GO" id="GO:0000976">
    <property type="term" value="F:transcription cis-regulatory region binding"/>
    <property type="evidence" value="ECO:0007669"/>
    <property type="project" value="TreeGrafter"/>
</dbReference>
<gene>
    <name evidence="5" type="ORF">GCM10011511_01170</name>
</gene>
<keyword evidence="1" id="KW-0805">Transcription regulation</keyword>
<keyword evidence="3" id="KW-0804">Transcription</keyword>
<dbReference type="Gene3D" id="3.40.50.2300">
    <property type="match status" value="2"/>
</dbReference>
<dbReference type="SUPFAM" id="SSF47413">
    <property type="entry name" value="lambda repressor-like DNA-binding domains"/>
    <property type="match status" value="1"/>
</dbReference>
<dbReference type="PANTHER" id="PTHR30146">
    <property type="entry name" value="LACI-RELATED TRANSCRIPTIONAL REPRESSOR"/>
    <property type="match status" value="1"/>
</dbReference>
<proteinExistence type="predicted"/>
<dbReference type="InterPro" id="IPR046335">
    <property type="entry name" value="LacI/GalR-like_sensor"/>
</dbReference>
<dbReference type="InterPro" id="IPR010982">
    <property type="entry name" value="Lambda_DNA-bd_dom_sf"/>
</dbReference>
<dbReference type="CDD" id="cd01392">
    <property type="entry name" value="HTH_LacI"/>
    <property type="match status" value="1"/>
</dbReference>
<dbReference type="InterPro" id="IPR000843">
    <property type="entry name" value="HTH_LacI"/>
</dbReference>
<dbReference type="PANTHER" id="PTHR30146:SF109">
    <property type="entry name" value="HTH-TYPE TRANSCRIPTIONAL REGULATOR GALS"/>
    <property type="match status" value="1"/>
</dbReference>
<evidence type="ECO:0000313" key="5">
    <source>
        <dbReference type="EMBL" id="GGA81970.1"/>
    </source>
</evidence>
<keyword evidence="6" id="KW-1185">Reference proteome</keyword>
<evidence type="ECO:0000259" key="4">
    <source>
        <dbReference type="PROSITE" id="PS50932"/>
    </source>
</evidence>
<dbReference type="Gene3D" id="1.10.260.40">
    <property type="entry name" value="lambda repressor-like DNA-binding domains"/>
    <property type="match status" value="1"/>
</dbReference>
<accession>A0A8J2U6I8</accession>
<dbReference type="InterPro" id="IPR028082">
    <property type="entry name" value="Peripla_BP_I"/>
</dbReference>
<keyword evidence="2" id="KW-0238">DNA-binding</keyword>
<evidence type="ECO:0000256" key="1">
    <source>
        <dbReference type="ARBA" id="ARBA00023015"/>
    </source>
</evidence>
<dbReference type="Pfam" id="PF13377">
    <property type="entry name" value="Peripla_BP_3"/>
    <property type="match status" value="1"/>
</dbReference>
<reference evidence="5" key="2">
    <citation type="submission" date="2020-09" db="EMBL/GenBank/DDBJ databases">
        <authorList>
            <person name="Sun Q."/>
            <person name="Zhou Y."/>
        </authorList>
    </citation>
    <scope>NUCLEOTIDE SEQUENCE</scope>
    <source>
        <strain evidence="5">CGMCC 1.15448</strain>
    </source>
</reference>
<feature type="domain" description="HTH lacI-type" evidence="4">
    <location>
        <begin position="7"/>
        <end position="61"/>
    </location>
</feature>
<evidence type="ECO:0000256" key="3">
    <source>
        <dbReference type="ARBA" id="ARBA00023163"/>
    </source>
</evidence>
<dbReference type="RefSeq" id="WP_188927479.1">
    <property type="nucleotide sequence ID" value="NZ_BMJC01000001.1"/>
</dbReference>
<dbReference type="CDD" id="cd06267">
    <property type="entry name" value="PBP1_LacI_sugar_binding-like"/>
    <property type="match status" value="1"/>
</dbReference>
<sequence length="341" mass="38230">MNSRKRATIYDIAKELNISPSYVSKALSSHESVSESMRQRVREKAEQLNYKHNSRAANLRRGQSRTIGVVVPHINQSFFSDAISGIEEVCFANNHSLVICQSHESYEKEGKAIETLIHQNVDCILISNAEETASTDHLRQIAKNKIPVIQFDRCLDAFDSFKVINDNKAVSYEAVRSLIREGYRNIAFLGGPDLVKIFRERKEGFIAAIAEANLSIPYNFIIDNVLSRERANQAALPLLRLPNRPDAIFTVSDLQSLGVMDAAAALGITIPSQLGVFGFADETFSQLVTPSLSTIDQHSAELGRKAAELYFQRIYQQDEMPKTETVVIASEIRIRQSSRRQ</sequence>
<dbReference type="AlphaFoldDB" id="A0A8J2U6I8"/>
<organism evidence="5 6">
    <name type="scientific">Puia dinghuensis</name>
    <dbReference type="NCBI Taxonomy" id="1792502"/>
    <lineage>
        <taxon>Bacteria</taxon>
        <taxon>Pseudomonadati</taxon>
        <taxon>Bacteroidota</taxon>
        <taxon>Chitinophagia</taxon>
        <taxon>Chitinophagales</taxon>
        <taxon>Chitinophagaceae</taxon>
        <taxon>Puia</taxon>
    </lineage>
</organism>
<protein>
    <submittedName>
        <fullName evidence="5">LacI family transcriptional regulator</fullName>
    </submittedName>
</protein>